<gene>
    <name evidence="3" type="ORF">PIB30_064442</name>
</gene>
<dbReference type="EMBL" id="JASCZI010061043">
    <property type="protein sequence ID" value="MED6137366.1"/>
    <property type="molecule type" value="Genomic_DNA"/>
</dbReference>
<dbReference type="Proteomes" id="UP001341840">
    <property type="component" value="Unassembled WGS sequence"/>
</dbReference>
<comment type="caution">
    <text evidence="3">The sequence shown here is derived from an EMBL/GenBank/DDBJ whole genome shotgun (WGS) entry which is preliminary data.</text>
</comment>
<keyword evidence="2" id="KW-0472">Membrane</keyword>
<feature type="region of interest" description="Disordered" evidence="1">
    <location>
        <begin position="1"/>
        <end position="29"/>
    </location>
</feature>
<evidence type="ECO:0008006" key="5">
    <source>
        <dbReference type="Google" id="ProtNLM"/>
    </source>
</evidence>
<feature type="region of interest" description="Disordered" evidence="1">
    <location>
        <begin position="48"/>
        <end position="88"/>
    </location>
</feature>
<keyword evidence="2" id="KW-0812">Transmembrane</keyword>
<organism evidence="3 4">
    <name type="scientific">Stylosanthes scabra</name>
    <dbReference type="NCBI Taxonomy" id="79078"/>
    <lineage>
        <taxon>Eukaryota</taxon>
        <taxon>Viridiplantae</taxon>
        <taxon>Streptophyta</taxon>
        <taxon>Embryophyta</taxon>
        <taxon>Tracheophyta</taxon>
        <taxon>Spermatophyta</taxon>
        <taxon>Magnoliopsida</taxon>
        <taxon>eudicotyledons</taxon>
        <taxon>Gunneridae</taxon>
        <taxon>Pentapetalae</taxon>
        <taxon>rosids</taxon>
        <taxon>fabids</taxon>
        <taxon>Fabales</taxon>
        <taxon>Fabaceae</taxon>
        <taxon>Papilionoideae</taxon>
        <taxon>50 kb inversion clade</taxon>
        <taxon>dalbergioids sensu lato</taxon>
        <taxon>Dalbergieae</taxon>
        <taxon>Pterocarpus clade</taxon>
        <taxon>Stylosanthes</taxon>
    </lineage>
</organism>
<keyword evidence="2" id="KW-1133">Transmembrane helix</keyword>
<keyword evidence="4" id="KW-1185">Reference proteome</keyword>
<feature type="non-terminal residue" evidence="3">
    <location>
        <position position="122"/>
    </location>
</feature>
<accession>A0ABU6SML8</accession>
<evidence type="ECO:0000313" key="3">
    <source>
        <dbReference type="EMBL" id="MED6137366.1"/>
    </source>
</evidence>
<feature type="transmembrane region" description="Helical" evidence="2">
    <location>
        <begin position="98"/>
        <end position="118"/>
    </location>
</feature>
<reference evidence="3 4" key="1">
    <citation type="journal article" date="2023" name="Plants (Basel)">
        <title>Bridging the Gap: Combining Genomics and Transcriptomics Approaches to Understand Stylosanthes scabra, an Orphan Legume from the Brazilian Caatinga.</title>
        <authorList>
            <person name="Ferreira-Neto J.R.C."/>
            <person name="da Silva M.D."/>
            <person name="Binneck E."/>
            <person name="de Melo N.F."/>
            <person name="da Silva R.H."/>
            <person name="de Melo A.L.T.M."/>
            <person name="Pandolfi V."/>
            <person name="Bustamante F.O."/>
            <person name="Brasileiro-Vidal A.C."/>
            <person name="Benko-Iseppon A.M."/>
        </authorList>
    </citation>
    <scope>NUCLEOTIDE SEQUENCE [LARGE SCALE GENOMIC DNA]</scope>
    <source>
        <tissue evidence="3">Leaves</tissue>
    </source>
</reference>
<evidence type="ECO:0000256" key="1">
    <source>
        <dbReference type="SAM" id="MobiDB-lite"/>
    </source>
</evidence>
<sequence length="122" mass="14000">MTPPQHHLFSPHSNRCPCTPTSVPQPLLPSQPSTFRLFLSIQRRKMNEIVAPTEKTNETTTTERRQQGVHDGGERRGRDTNGEEKTRLMNEEETKCRVVIFWICIVCLHFCLCIDFQICGGC</sequence>
<protein>
    <recommendedName>
        <fullName evidence="5">Transmembrane protein</fullName>
    </recommendedName>
</protein>
<evidence type="ECO:0000313" key="4">
    <source>
        <dbReference type="Proteomes" id="UP001341840"/>
    </source>
</evidence>
<name>A0ABU6SML8_9FABA</name>
<evidence type="ECO:0000256" key="2">
    <source>
        <dbReference type="SAM" id="Phobius"/>
    </source>
</evidence>
<proteinExistence type="predicted"/>
<feature type="compositionally biased region" description="Low complexity" evidence="1">
    <location>
        <begin position="19"/>
        <end position="29"/>
    </location>
</feature>
<feature type="compositionally biased region" description="Basic and acidic residues" evidence="1">
    <location>
        <begin position="55"/>
        <end position="88"/>
    </location>
</feature>